<reference evidence="2 3" key="1">
    <citation type="submission" date="2016-06" db="EMBL/GenBank/DDBJ databases">
        <authorList>
            <person name="Kjaerup R.B."/>
            <person name="Dalgaard T.S."/>
            <person name="Juul-Madsen H.R."/>
        </authorList>
    </citation>
    <scope>NUCLEOTIDE SEQUENCE [LARGE SCALE GENOMIC DNA]</scope>
    <source>
        <strain evidence="2 3">DSM 45248</strain>
    </source>
</reference>
<feature type="domain" description="Mycothiol-dependent maleylpyruvate isomerase metal-binding" evidence="1">
    <location>
        <begin position="33"/>
        <end position="155"/>
    </location>
</feature>
<dbReference type="InterPro" id="IPR034660">
    <property type="entry name" value="DinB/YfiT-like"/>
</dbReference>
<organism evidence="2 3">
    <name type="scientific">Micromonospora narathiwatensis</name>
    <dbReference type="NCBI Taxonomy" id="299146"/>
    <lineage>
        <taxon>Bacteria</taxon>
        <taxon>Bacillati</taxon>
        <taxon>Actinomycetota</taxon>
        <taxon>Actinomycetes</taxon>
        <taxon>Micromonosporales</taxon>
        <taxon>Micromonosporaceae</taxon>
        <taxon>Micromonospora</taxon>
    </lineage>
</organism>
<proteinExistence type="predicted"/>
<dbReference type="GO" id="GO:0016853">
    <property type="term" value="F:isomerase activity"/>
    <property type="evidence" value="ECO:0007669"/>
    <property type="project" value="UniProtKB-KW"/>
</dbReference>
<protein>
    <submittedName>
        <fullName evidence="2">Mycothiol maleylpyruvate isomerase N-terminal domain-containing protein</fullName>
    </submittedName>
</protein>
<dbReference type="GO" id="GO:0046872">
    <property type="term" value="F:metal ion binding"/>
    <property type="evidence" value="ECO:0007669"/>
    <property type="project" value="InterPro"/>
</dbReference>
<dbReference type="Proteomes" id="UP000198765">
    <property type="component" value="Chromosome I"/>
</dbReference>
<dbReference type="AlphaFoldDB" id="A0A1A8ZNS9"/>
<gene>
    <name evidence="2" type="ORF">GA0070621_2366</name>
</gene>
<dbReference type="InterPro" id="IPR024344">
    <property type="entry name" value="MDMPI_metal-binding"/>
</dbReference>
<evidence type="ECO:0000313" key="3">
    <source>
        <dbReference type="Proteomes" id="UP000198765"/>
    </source>
</evidence>
<evidence type="ECO:0000313" key="2">
    <source>
        <dbReference type="EMBL" id="SBT45521.1"/>
    </source>
</evidence>
<dbReference type="PATRIC" id="fig|299146.4.peg.2445"/>
<keyword evidence="2" id="KW-0670">Pyruvate</keyword>
<keyword evidence="2" id="KW-0413">Isomerase</keyword>
<dbReference type="EMBL" id="LT594324">
    <property type="protein sequence ID" value="SBT45521.1"/>
    <property type="molecule type" value="Genomic_DNA"/>
</dbReference>
<name>A0A1A8ZNS9_9ACTN</name>
<dbReference type="SUPFAM" id="SSF109854">
    <property type="entry name" value="DinB/YfiT-like putative metalloenzymes"/>
    <property type="match status" value="1"/>
</dbReference>
<evidence type="ECO:0000259" key="1">
    <source>
        <dbReference type="Pfam" id="PF11716"/>
    </source>
</evidence>
<sequence>MPGERISGRKAGWPAAAAAGMVDAMTGMTGAHVRAAAAEMNRVLRPAVDGDWTVAATDLTWSCWTTAAHVAHDLLAYAAQLTGRPVDGYLPLDLRVRADAAPADLLTVVTASAGLLAAAVDGADPQARAWHWGPCDPGGFAAMGIAETLLHTRDITGGLRLDWSPPPEPCAGVLGRLFPDAPGGDPVAVLLWMTGRAPLGDRPRRTAWTWRAALG</sequence>
<dbReference type="Pfam" id="PF11716">
    <property type="entry name" value="MDMPI_N"/>
    <property type="match status" value="1"/>
</dbReference>
<keyword evidence="3" id="KW-1185">Reference proteome</keyword>
<accession>A0A1A8ZNS9</accession>